<feature type="domain" description="HTH deoR-type" evidence="3">
    <location>
        <begin position="8"/>
        <end position="63"/>
    </location>
</feature>
<keyword evidence="5" id="KW-1185">Reference proteome</keyword>
<dbReference type="PROSITE" id="PS51000">
    <property type="entry name" value="HTH_DEOR_2"/>
    <property type="match status" value="1"/>
</dbReference>
<evidence type="ECO:0000313" key="5">
    <source>
        <dbReference type="Proteomes" id="UP000326921"/>
    </source>
</evidence>
<reference evidence="4 5" key="1">
    <citation type="submission" date="2019-10" db="EMBL/GenBank/DDBJ databases">
        <authorList>
            <person name="Dong K."/>
        </authorList>
    </citation>
    <scope>NUCLEOTIDE SEQUENCE [LARGE SCALE GENOMIC DNA]</scope>
    <source>
        <strain evidence="5">dk4302</strain>
    </source>
</reference>
<dbReference type="KEGG" id="sphe:GFH32_08380"/>
<dbReference type="GO" id="GO:0003700">
    <property type="term" value="F:DNA-binding transcription factor activity"/>
    <property type="evidence" value="ECO:0007669"/>
    <property type="project" value="InterPro"/>
</dbReference>
<evidence type="ECO:0000256" key="2">
    <source>
        <dbReference type="ARBA" id="ARBA00023163"/>
    </source>
</evidence>
<dbReference type="PANTHER" id="PTHR34580:SF1">
    <property type="entry name" value="PROTEIN PAFC"/>
    <property type="match status" value="1"/>
</dbReference>
<dbReference type="Pfam" id="PF13280">
    <property type="entry name" value="WYL"/>
    <property type="match status" value="1"/>
</dbReference>
<evidence type="ECO:0000256" key="1">
    <source>
        <dbReference type="ARBA" id="ARBA00023015"/>
    </source>
</evidence>
<dbReference type="SUPFAM" id="SSF46785">
    <property type="entry name" value="Winged helix' DNA-binding domain"/>
    <property type="match status" value="1"/>
</dbReference>
<dbReference type="RefSeq" id="WP_153511103.1">
    <property type="nucleotide sequence ID" value="NZ_CP045652.1"/>
</dbReference>
<accession>A0A5Q0Q9X4</accession>
<name>A0A5Q0Q9X4_9SPHI</name>
<sequence length="323" mass="37423">MSVDLKKRFDRIVDILIQLQSKRVVRAQELADRFDVSLRTIYRDIKSLEQAGVPLIGEAGTGYSIMEGYKLPPISFSKEEALSFVATEKLTQKFLDKESAKQYSSALLKIKAILKSHDKDLLSTVENQIIMQQQSMPPFLEQVPHALSSTLESISHKKQLFVKYQGINDEEGKERTLEPIGIYHEGGFWYIVAYCLIRQDFRQFRSDRILEAGLTENNFSKEHISIAAYLKSHKNTERPKTTVKLIMGKKVANHLKWERKHYGFESERIIDDQVEMTFQSKDIAIEFPRWMMMFADFVTILEPAELKQNLKNILEQAIENTNK</sequence>
<dbReference type="PANTHER" id="PTHR34580">
    <property type="match status" value="1"/>
</dbReference>
<dbReference type="Proteomes" id="UP000326921">
    <property type="component" value="Chromosome"/>
</dbReference>
<dbReference type="InterPro" id="IPR036388">
    <property type="entry name" value="WH-like_DNA-bd_sf"/>
</dbReference>
<dbReference type="InterPro" id="IPR051534">
    <property type="entry name" value="CBASS_pafABC_assoc_protein"/>
</dbReference>
<dbReference type="InterPro" id="IPR001034">
    <property type="entry name" value="DeoR_HTH"/>
</dbReference>
<dbReference type="AlphaFoldDB" id="A0A5Q0Q9X4"/>
<organism evidence="4 5">
    <name type="scientific">Sphingobacterium zhuxiongii</name>
    <dbReference type="NCBI Taxonomy" id="2662364"/>
    <lineage>
        <taxon>Bacteria</taxon>
        <taxon>Pseudomonadati</taxon>
        <taxon>Bacteroidota</taxon>
        <taxon>Sphingobacteriia</taxon>
        <taxon>Sphingobacteriales</taxon>
        <taxon>Sphingobacteriaceae</taxon>
        <taxon>Sphingobacterium</taxon>
    </lineage>
</organism>
<dbReference type="InterPro" id="IPR013196">
    <property type="entry name" value="HTH_11"/>
</dbReference>
<gene>
    <name evidence="4" type="ORF">GFH32_08380</name>
</gene>
<dbReference type="Gene3D" id="1.10.10.10">
    <property type="entry name" value="Winged helix-like DNA-binding domain superfamily/Winged helix DNA-binding domain"/>
    <property type="match status" value="1"/>
</dbReference>
<keyword evidence="1" id="KW-0805">Transcription regulation</keyword>
<evidence type="ECO:0000259" key="3">
    <source>
        <dbReference type="PROSITE" id="PS51000"/>
    </source>
</evidence>
<dbReference type="Pfam" id="PF08279">
    <property type="entry name" value="HTH_11"/>
    <property type="match status" value="1"/>
</dbReference>
<dbReference type="PIRSF" id="PIRSF016838">
    <property type="entry name" value="PafC"/>
    <property type="match status" value="1"/>
</dbReference>
<dbReference type="InterPro" id="IPR028349">
    <property type="entry name" value="PafC-like"/>
</dbReference>
<keyword evidence="2" id="KW-0804">Transcription</keyword>
<protein>
    <submittedName>
        <fullName evidence="4">WYL domain-containing protein</fullName>
    </submittedName>
</protein>
<evidence type="ECO:0000313" key="4">
    <source>
        <dbReference type="EMBL" id="QGA26343.1"/>
    </source>
</evidence>
<dbReference type="EMBL" id="CP045652">
    <property type="protein sequence ID" value="QGA26343.1"/>
    <property type="molecule type" value="Genomic_DNA"/>
</dbReference>
<dbReference type="InterPro" id="IPR026881">
    <property type="entry name" value="WYL_dom"/>
</dbReference>
<dbReference type="InterPro" id="IPR036390">
    <property type="entry name" value="WH_DNA-bd_sf"/>
</dbReference>
<proteinExistence type="predicted"/>
<dbReference type="PROSITE" id="PS52050">
    <property type="entry name" value="WYL"/>
    <property type="match status" value="1"/>
</dbReference>